<reference evidence="3" key="1">
    <citation type="submission" date="2020-01" db="EMBL/GenBank/DDBJ databases">
        <title>Genome Sequencing of Three Apophysomyces-Like Fungal Strains Confirms a Novel Fungal Genus in the Mucoromycota with divergent Burkholderia-like Endosymbiotic Bacteria.</title>
        <authorList>
            <person name="Stajich J.E."/>
            <person name="Macias A.M."/>
            <person name="Carter-House D."/>
            <person name="Lovett B."/>
            <person name="Kasson L.R."/>
            <person name="Berry K."/>
            <person name="Grigoriev I."/>
            <person name="Chang Y."/>
            <person name="Spatafora J."/>
            <person name="Kasson M.T."/>
        </authorList>
    </citation>
    <scope>NUCLEOTIDE SEQUENCE</scope>
    <source>
        <strain evidence="3">NRRL A-21654</strain>
    </source>
</reference>
<evidence type="ECO:0000256" key="2">
    <source>
        <dbReference type="SAM" id="MobiDB-lite"/>
    </source>
</evidence>
<feature type="compositionally biased region" description="Basic and acidic residues" evidence="2">
    <location>
        <begin position="694"/>
        <end position="705"/>
    </location>
</feature>
<feature type="compositionally biased region" description="Basic and acidic residues" evidence="2">
    <location>
        <begin position="583"/>
        <end position="599"/>
    </location>
</feature>
<evidence type="ECO:0000313" key="4">
    <source>
        <dbReference type="Proteomes" id="UP000605846"/>
    </source>
</evidence>
<feature type="compositionally biased region" description="Polar residues" evidence="2">
    <location>
        <begin position="628"/>
        <end position="638"/>
    </location>
</feature>
<feature type="coiled-coil region" evidence="1">
    <location>
        <begin position="735"/>
        <end position="762"/>
    </location>
</feature>
<proteinExistence type="predicted"/>
<dbReference type="OrthoDB" id="2148641at2759"/>
<dbReference type="Proteomes" id="UP000605846">
    <property type="component" value="Unassembled WGS sequence"/>
</dbReference>
<feature type="compositionally biased region" description="Polar residues" evidence="2">
    <location>
        <begin position="57"/>
        <end position="70"/>
    </location>
</feature>
<feature type="compositionally biased region" description="Basic residues" evidence="2">
    <location>
        <begin position="554"/>
        <end position="563"/>
    </location>
</feature>
<protein>
    <submittedName>
        <fullName evidence="3">Uncharacterized protein</fullName>
    </submittedName>
</protein>
<organism evidence="3 4">
    <name type="scientific">Apophysomyces ossiformis</name>
    <dbReference type="NCBI Taxonomy" id="679940"/>
    <lineage>
        <taxon>Eukaryota</taxon>
        <taxon>Fungi</taxon>
        <taxon>Fungi incertae sedis</taxon>
        <taxon>Mucoromycota</taxon>
        <taxon>Mucoromycotina</taxon>
        <taxon>Mucoromycetes</taxon>
        <taxon>Mucorales</taxon>
        <taxon>Mucorineae</taxon>
        <taxon>Mucoraceae</taxon>
        <taxon>Apophysomyces</taxon>
    </lineage>
</organism>
<comment type="caution">
    <text evidence="3">The sequence shown here is derived from an EMBL/GenBank/DDBJ whole genome shotgun (WGS) entry which is preliminary data.</text>
</comment>
<sequence length="834" mass="95884">MDHSIEVLRIQQTAVSKELNRFRPCDPELRCYYCRDWAQYIHKKHFVWSAKTQDDVQSTECDASKSQNGRTLRRKERSPKLTDQFEKLLEENPNSMTLMQDILEVCMAWQNLPSQLSLPSFFKPLEFNSYPDAIPLKQDPSDPVHLLDPLVMERQALYLPSDAFPLLKNLTDDVLISYAQPTCNHTNFAYRSPAELEIERVIYNEKMDAAIKETFGELEKALDNSWHAFSEFLERLLALEKERIQLMGRGCQELIDNFAAGQKLSIFQDYWKAQSARFKNKRSASVGQLDKVFYCHLDRLADSAKQFTNTFCNSRLSEVCALIQRLWGLVVPTIQQMADRMAAHEDQDEKHTENCKAVSSSLKGLHSTSEVDDAVNRIRNEMDTLLQRHLEDIAQLKHDYEESPATNVAGRLNMIAQKDFQKRIKKIEDNYSSMRQHFQYEVTQNIIPETLFCKFTLVCLEALMQEGEMMEAMTIEREVRAFIESHKDLVRQRQALLSQFEDGVHTGRKEFACIIGRLLLEEGMRLHAESLAVKRQNKLLKSMGLTDQPPSTTSKKKSKRKKAGNSASDPPCSPRKSVSTSVLEDHDSDTHEILSDANRHSVPSQAKDRSTAEDGKDIKVAQPIERFASTSANNSLPKKEMQATSVMQPVNQMEALTSHLDCVYDDGKAVKERSVSFKDEPEQINIESNAAKPEGSRIEAHDPHENQQPVLVTENGKETLYRADESSHRQLVAQVQMLYQENVQLTQNLASIRQEMASLNGRYTDQMTFAREREAQTLQLHEKRKQTEMEEVKRYILSLESRIETLEHEVRKSKRPGMMAGFRKHYQLSGSRPW</sequence>
<accession>A0A8H7EMU2</accession>
<feature type="compositionally biased region" description="Basic and acidic residues" evidence="2">
    <location>
        <begin position="606"/>
        <end position="619"/>
    </location>
</feature>
<keyword evidence="4" id="KW-1185">Reference proteome</keyword>
<feature type="region of interest" description="Disordered" evidence="2">
    <location>
        <begin position="686"/>
        <end position="708"/>
    </location>
</feature>
<dbReference type="EMBL" id="JABAYA010000115">
    <property type="protein sequence ID" value="KAF7724620.1"/>
    <property type="molecule type" value="Genomic_DNA"/>
</dbReference>
<name>A0A8H7EMU2_9FUNG</name>
<evidence type="ECO:0000256" key="1">
    <source>
        <dbReference type="SAM" id="Coils"/>
    </source>
</evidence>
<feature type="region of interest" description="Disordered" evidence="2">
    <location>
        <begin position="57"/>
        <end position="78"/>
    </location>
</feature>
<gene>
    <name evidence="3" type="ORF">EC973_000864</name>
</gene>
<evidence type="ECO:0000313" key="3">
    <source>
        <dbReference type="EMBL" id="KAF7724620.1"/>
    </source>
</evidence>
<feature type="region of interest" description="Disordered" evidence="2">
    <location>
        <begin position="541"/>
        <end position="638"/>
    </location>
</feature>
<dbReference type="AlphaFoldDB" id="A0A8H7EMU2"/>
<keyword evidence="1" id="KW-0175">Coiled coil</keyword>